<dbReference type="InterPro" id="IPR050392">
    <property type="entry name" value="Collagen/C1q_domain"/>
</dbReference>
<comment type="subcellular location">
    <subcellularLocation>
        <location evidence="1">Secreted</location>
    </subcellularLocation>
</comment>
<organism evidence="4 5">
    <name type="scientific">Batillaria attramentaria</name>
    <dbReference type="NCBI Taxonomy" id="370345"/>
    <lineage>
        <taxon>Eukaryota</taxon>
        <taxon>Metazoa</taxon>
        <taxon>Spiralia</taxon>
        <taxon>Lophotrochozoa</taxon>
        <taxon>Mollusca</taxon>
        <taxon>Gastropoda</taxon>
        <taxon>Caenogastropoda</taxon>
        <taxon>Sorbeoconcha</taxon>
        <taxon>Cerithioidea</taxon>
        <taxon>Batillariidae</taxon>
        <taxon>Batillaria</taxon>
    </lineage>
</organism>
<keyword evidence="5" id="KW-1185">Reference proteome</keyword>
<dbReference type="GO" id="GO:0005576">
    <property type="term" value="C:extracellular region"/>
    <property type="evidence" value="ECO:0007669"/>
    <property type="project" value="UniProtKB-SubCell"/>
</dbReference>
<gene>
    <name evidence="4" type="ORF">BaRGS_00004435</name>
</gene>
<dbReference type="PRINTS" id="PR00007">
    <property type="entry name" value="COMPLEMNTC1Q"/>
</dbReference>
<dbReference type="PANTHER" id="PTHR15427">
    <property type="entry name" value="EMILIN ELASTIN MICROFIBRIL INTERFACE-LOCATED PROTEIN ELASTIN MICROFIBRIL INTERFACER"/>
    <property type="match status" value="1"/>
</dbReference>
<feature type="non-terminal residue" evidence="4">
    <location>
        <position position="1"/>
    </location>
</feature>
<dbReference type="Gene3D" id="2.60.120.40">
    <property type="match status" value="1"/>
</dbReference>
<feature type="non-terminal residue" evidence="4">
    <location>
        <position position="131"/>
    </location>
</feature>
<dbReference type="PANTHER" id="PTHR15427:SF50">
    <property type="entry name" value="COMPLEMENT C1Q TUMOR NECROSIS FACTOR-RELATED PROTEIN 2-LIKE"/>
    <property type="match status" value="1"/>
</dbReference>
<proteinExistence type="predicted"/>
<dbReference type="EMBL" id="JACVVK020000016">
    <property type="protein sequence ID" value="KAK7504131.1"/>
    <property type="molecule type" value="Genomic_DNA"/>
</dbReference>
<keyword evidence="2" id="KW-0964">Secreted</keyword>
<dbReference type="SMART" id="SM00110">
    <property type="entry name" value="C1Q"/>
    <property type="match status" value="1"/>
</dbReference>
<dbReference type="Pfam" id="PF00386">
    <property type="entry name" value="C1q"/>
    <property type="match status" value="1"/>
</dbReference>
<evidence type="ECO:0000256" key="2">
    <source>
        <dbReference type="ARBA" id="ARBA00022525"/>
    </source>
</evidence>
<evidence type="ECO:0000313" key="4">
    <source>
        <dbReference type="EMBL" id="KAK7504131.1"/>
    </source>
</evidence>
<dbReference type="Proteomes" id="UP001519460">
    <property type="component" value="Unassembled WGS sequence"/>
</dbReference>
<dbReference type="AlphaFoldDB" id="A0ABD0LXB0"/>
<dbReference type="SUPFAM" id="SSF49842">
    <property type="entry name" value="TNF-like"/>
    <property type="match status" value="1"/>
</dbReference>
<feature type="domain" description="C1q" evidence="3">
    <location>
        <begin position="1"/>
        <end position="131"/>
    </location>
</feature>
<dbReference type="InterPro" id="IPR001073">
    <property type="entry name" value="C1q_dom"/>
</dbReference>
<dbReference type="PROSITE" id="PS50871">
    <property type="entry name" value="C1Q"/>
    <property type="match status" value="1"/>
</dbReference>
<reference evidence="4 5" key="1">
    <citation type="journal article" date="2023" name="Sci. Data">
        <title>Genome assembly of the Korean intertidal mud-creeper Batillaria attramentaria.</title>
        <authorList>
            <person name="Patra A.K."/>
            <person name="Ho P.T."/>
            <person name="Jun S."/>
            <person name="Lee S.J."/>
            <person name="Kim Y."/>
            <person name="Won Y.J."/>
        </authorList>
    </citation>
    <scope>NUCLEOTIDE SEQUENCE [LARGE SCALE GENOMIC DNA]</scope>
    <source>
        <strain evidence="4">Wonlab-2016</strain>
    </source>
</reference>
<protein>
    <recommendedName>
        <fullName evidence="3">C1q domain-containing protein</fullName>
    </recommendedName>
</protein>
<sequence length="131" mass="14115">AKRKRVAFSAYITEGPNIRASPNQIVPFNNVLTNTGGAYNNQTGIFTAPFTGDYFFIVSADVSANYNQMEIRRNNVPTLKADKDDKVGTHVTGTGILDLVAGDAVTVTHASRMGYVEDGRGSTFSGFFLGE</sequence>
<evidence type="ECO:0000259" key="3">
    <source>
        <dbReference type="PROSITE" id="PS50871"/>
    </source>
</evidence>
<comment type="caution">
    <text evidence="4">The sequence shown here is derived from an EMBL/GenBank/DDBJ whole genome shotgun (WGS) entry which is preliminary data.</text>
</comment>
<evidence type="ECO:0000313" key="5">
    <source>
        <dbReference type="Proteomes" id="UP001519460"/>
    </source>
</evidence>
<accession>A0ABD0LXB0</accession>
<name>A0ABD0LXB0_9CAEN</name>
<evidence type="ECO:0000256" key="1">
    <source>
        <dbReference type="ARBA" id="ARBA00004613"/>
    </source>
</evidence>
<dbReference type="InterPro" id="IPR008983">
    <property type="entry name" value="Tumour_necrosis_fac-like_dom"/>
</dbReference>